<evidence type="ECO:0000259" key="4">
    <source>
        <dbReference type="PROSITE" id="PS51186"/>
    </source>
</evidence>
<dbReference type="PROSITE" id="PS50995">
    <property type="entry name" value="HTH_MARR_2"/>
    <property type="match status" value="1"/>
</dbReference>
<dbReference type="GO" id="GO:0016747">
    <property type="term" value="F:acyltransferase activity, transferring groups other than amino-acyl groups"/>
    <property type="evidence" value="ECO:0007669"/>
    <property type="project" value="InterPro"/>
</dbReference>
<dbReference type="InterPro" id="IPR000182">
    <property type="entry name" value="GNAT_dom"/>
</dbReference>
<dbReference type="InterPro" id="IPR036390">
    <property type="entry name" value="WH_DNA-bd_sf"/>
</dbReference>
<dbReference type="EMBL" id="VSSB01000001">
    <property type="protein sequence ID" value="TYL53036.1"/>
    <property type="molecule type" value="Genomic_DNA"/>
</dbReference>
<accession>A0A5S4V267</accession>
<dbReference type="InterPro" id="IPR016181">
    <property type="entry name" value="Acyl_CoA_acyltransferase"/>
</dbReference>
<evidence type="ECO:0000313" key="6">
    <source>
        <dbReference type="Proteomes" id="UP000325243"/>
    </source>
</evidence>
<dbReference type="Gene3D" id="1.10.10.10">
    <property type="entry name" value="Winged helix-like DNA-binding domain superfamily/Winged helix DNA-binding domain"/>
    <property type="match status" value="1"/>
</dbReference>
<sequence>MATASDEPDRDRDAIDTVRAFNRAVTTRVGALQDHYLGSDRSLGASRVLWEAGDDGLDVRAIRERLGLDSGYLSRLLRSLEREGLVAVEGSPADSRVRTIRTTPRGRAERAELGRRSDDLARSVLAPLGAGQRARLVEAMATVTRLLDAGLVEVEPADAASHEARACLAAYYAELARRFPGGFEPGRSLHPDTHEFQEPTGGFVLARLHGRAIGCGAVLFHDGRPAYIKRMWVDDAVRGMGVGRRILAALEQAARDHGAASVTLETNASLIEAIAMYRSSGYVEVEPFNDEVYADHWFEKRL</sequence>
<evidence type="ECO:0000256" key="1">
    <source>
        <dbReference type="ARBA" id="ARBA00022679"/>
    </source>
</evidence>
<reference evidence="5 6" key="1">
    <citation type="submission" date="2019-08" db="EMBL/GenBank/DDBJ databases">
        <authorList>
            <person name="Hu J."/>
        </authorList>
    </citation>
    <scope>NUCLEOTIDE SEQUENCE [LARGE SCALE GENOMIC DNA]</scope>
    <source>
        <strain evidence="5 6">NEAU-184</strain>
    </source>
</reference>
<dbReference type="PROSITE" id="PS51186">
    <property type="entry name" value="GNAT"/>
    <property type="match status" value="1"/>
</dbReference>
<dbReference type="InterPro" id="IPR050832">
    <property type="entry name" value="Bact_Acetyltransf"/>
</dbReference>
<protein>
    <submittedName>
        <fullName evidence="5">MarR family transcriptional regulator</fullName>
    </submittedName>
</protein>
<feature type="domain" description="HTH marR-type" evidence="3">
    <location>
        <begin position="1"/>
        <end position="145"/>
    </location>
</feature>
<dbReference type="Pfam" id="PF00583">
    <property type="entry name" value="Acetyltransf_1"/>
    <property type="match status" value="1"/>
</dbReference>
<feature type="domain" description="N-acetyltransferase" evidence="4">
    <location>
        <begin position="152"/>
        <end position="302"/>
    </location>
</feature>
<dbReference type="RefSeq" id="WP_148732498.1">
    <property type="nucleotide sequence ID" value="NZ_VSSB01000001.1"/>
</dbReference>
<dbReference type="InterPro" id="IPR036388">
    <property type="entry name" value="WH-like_DNA-bd_sf"/>
</dbReference>
<dbReference type="CDD" id="cd04301">
    <property type="entry name" value="NAT_SF"/>
    <property type="match status" value="1"/>
</dbReference>
<proteinExistence type="predicted"/>
<comment type="caution">
    <text evidence="5">The sequence shown here is derived from an EMBL/GenBank/DDBJ whole genome shotgun (WGS) entry which is preliminary data.</text>
</comment>
<dbReference type="AlphaFoldDB" id="A0A5S4V267"/>
<keyword evidence="1" id="KW-0808">Transferase</keyword>
<dbReference type="SUPFAM" id="SSF46785">
    <property type="entry name" value="Winged helix' DNA-binding domain"/>
    <property type="match status" value="1"/>
</dbReference>
<organism evidence="5 6">
    <name type="scientific">Agromyces mariniharenae</name>
    <dbReference type="NCBI Taxonomy" id="2604423"/>
    <lineage>
        <taxon>Bacteria</taxon>
        <taxon>Bacillati</taxon>
        <taxon>Actinomycetota</taxon>
        <taxon>Actinomycetes</taxon>
        <taxon>Micrococcales</taxon>
        <taxon>Microbacteriaceae</taxon>
        <taxon>Agromyces</taxon>
    </lineage>
</organism>
<dbReference type="GO" id="GO:0003700">
    <property type="term" value="F:DNA-binding transcription factor activity"/>
    <property type="evidence" value="ECO:0007669"/>
    <property type="project" value="InterPro"/>
</dbReference>
<keyword evidence="6" id="KW-1185">Reference proteome</keyword>
<gene>
    <name evidence="5" type="ORF">FYC51_04780</name>
</gene>
<evidence type="ECO:0000259" key="3">
    <source>
        <dbReference type="PROSITE" id="PS50995"/>
    </source>
</evidence>
<name>A0A5S4V267_9MICO</name>
<dbReference type="SUPFAM" id="SSF55729">
    <property type="entry name" value="Acyl-CoA N-acyltransferases (Nat)"/>
    <property type="match status" value="1"/>
</dbReference>
<evidence type="ECO:0000256" key="2">
    <source>
        <dbReference type="ARBA" id="ARBA00023315"/>
    </source>
</evidence>
<dbReference type="Gene3D" id="3.40.630.30">
    <property type="match status" value="1"/>
</dbReference>
<dbReference type="Proteomes" id="UP000325243">
    <property type="component" value="Unassembled WGS sequence"/>
</dbReference>
<evidence type="ECO:0000313" key="5">
    <source>
        <dbReference type="EMBL" id="TYL53036.1"/>
    </source>
</evidence>
<dbReference type="Pfam" id="PF12802">
    <property type="entry name" value="MarR_2"/>
    <property type="match status" value="1"/>
</dbReference>
<keyword evidence="2" id="KW-0012">Acyltransferase</keyword>
<dbReference type="PANTHER" id="PTHR43877">
    <property type="entry name" value="AMINOALKYLPHOSPHONATE N-ACETYLTRANSFERASE-RELATED-RELATED"/>
    <property type="match status" value="1"/>
</dbReference>
<dbReference type="InterPro" id="IPR000835">
    <property type="entry name" value="HTH_MarR-typ"/>
</dbReference>
<dbReference type="PANTHER" id="PTHR43877:SF2">
    <property type="entry name" value="AMINOALKYLPHOSPHONATE N-ACETYLTRANSFERASE-RELATED"/>
    <property type="match status" value="1"/>
</dbReference>